<accession>A0A3B6ILL4</accession>
<feature type="compositionally biased region" description="Low complexity" evidence="1">
    <location>
        <begin position="132"/>
        <end position="148"/>
    </location>
</feature>
<reference evidence="2" key="1">
    <citation type="submission" date="2018-08" db="EMBL/GenBank/DDBJ databases">
        <authorList>
            <person name="Rossello M."/>
        </authorList>
    </citation>
    <scope>NUCLEOTIDE SEQUENCE [LARGE SCALE GENOMIC DNA]</scope>
    <source>
        <strain evidence="2">cv. Chinese Spring</strain>
    </source>
</reference>
<dbReference type="OrthoDB" id="1932250at2759"/>
<keyword evidence="3" id="KW-1185">Reference proteome</keyword>
<evidence type="ECO:0000313" key="2">
    <source>
        <dbReference type="EnsemblPlants" id="TraesCS4B02G009200.1"/>
    </source>
</evidence>
<feature type="region of interest" description="Disordered" evidence="1">
    <location>
        <begin position="1"/>
        <end position="33"/>
    </location>
</feature>
<reference evidence="2" key="2">
    <citation type="submission" date="2018-10" db="UniProtKB">
        <authorList>
            <consortium name="EnsemblPlants"/>
        </authorList>
    </citation>
    <scope>IDENTIFICATION</scope>
</reference>
<dbReference type="PANTHER" id="PTHR33878">
    <property type="entry name" value="OS08G0559000 PROTEIN"/>
    <property type="match status" value="1"/>
</dbReference>
<protein>
    <recommendedName>
        <fullName evidence="4">F1F0-ATPase inhibitor protein</fullName>
    </recommendedName>
</protein>
<evidence type="ECO:0008006" key="4">
    <source>
        <dbReference type="Google" id="ProtNLM"/>
    </source>
</evidence>
<dbReference type="EnsemblPlants" id="TraesCS4B02G009200.1">
    <property type="protein sequence ID" value="TraesCS4B02G009200.1"/>
    <property type="gene ID" value="TraesCS4B02G009200"/>
</dbReference>
<dbReference type="Gramene" id="TraesCS4B02G009200.1">
    <property type="protein sequence ID" value="TraesCS4B02G009200.1"/>
    <property type="gene ID" value="TraesCS4B02G009200"/>
</dbReference>
<feature type="compositionally biased region" description="Polar residues" evidence="1">
    <location>
        <begin position="112"/>
        <end position="124"/>
    </location>
</feature>
<gene>
    <name evidence="2" type="primary">LOC123090514</name>
</gene>
<dbReference type="Gramene" id="TraesWEE_scaffold_012719_01G000100.1">
    <property type="protein sequence ID" value="TraesWEE_scaffold_012719_01G000100.1"/>
    <property type="gene ID" value="TraesWEE_scaffold_012719_01G000100"/>
</dbReference>
<dbReference type="InterPro" id="IPR045284">
    <property type="entry name" value="At2g27730-like"/>
</dbReference>
<dbReference type="PANTHER" id="PTHR33878:SF1">
    <property type="entry name" value="OS08G0559000 PROTEIN"/>
    <property type="match status" value="1"/>
</dbReference>
<feature type="region of interest" description="Disordered" evidence="1">
    <location>
        <begin position="100"/>
        <end position="150"/>
    </location>
</feature>
<dbReference type="PaxDb" id="4565-Traes_4BS_7C5E57EDB.1"/>
<evidence type="ECO:0000313" key="3">
    <source>
        <dbReference type="Proteomes" id="UP000019116"/>
    </source>
</evidence>
<dbReference type="GO" id="GO:0045271">
    <property type="term" value="C:respiratory chain complex I"/>
    <property type="evidence" value="ECO:0000318"/>
    <property type="project" value="GO_Central"/>
</dbReference>
<dbReference type="SMR" id="A0A3B6ILL4"/>
<dbReference type="AlphaFoldDB" id="A0A3B6ILL4"/>
<dbReference type="Gramene" id="TraesCAD_scaffold_007647_01G000700.1">
    <property type="protein sequence ID" value="TraesCAD_scaffold_007647_01G000700.1"/>
    <property type="gene ID" value="TraesCAD_scaffold_007647_01G000700"/>
</dbReference>
<organism evidence="2">
    <name type="scientific">Triticum aestivum</name>
    <name type="common">Wheat</name>
    <dbReference type="NCBI Taxonomy" id="4565"/>
    <lineage>
        <taxon>Eukaryota</taxon>
        <taxon>Viridiplantae</taxon>
        <taxon>Streptophyta</taxon>
        <taxon>Embryophyta</taxon>
        <taxon>Tracheophyta</taxon>
        <taxon>Spermatophyta</taxon>
        <taxon>Magnoliopsida</taxon>
        <taxon>Liliopsida</taxon>
        <taxon>Poales</taxon>
        <taxon>Poaceae</taxon>
        <taxon>BOP clade</taxon>
        <taxon>Pooideae</taxon>
        <taxon>Triticodae</taxon>
        <taxon>Triticeae</taxon>
        <taxon>Triticinae</taxon>
        <taxon>Triticum</taxon>
    </lineage>
</organism>
<dbReference type="STRING" id="4565.A0A3B6ILL4"/>
<name>A0A3B6ILL4_WHEAT</name>
<proteinExistence type="predicted"/>
<sequence>MARSGGLLVPTPCSASASSSHFQREGERGFESLPESGSIQRVLGFSLRAAAMSMAAAARAAARAPGRAAARFVQTRLRSSGKVLSEEERAAENVYIKKMEQEKREKLARKQGPSTGEQAPSTPSAGAGDVNTAGAGSTTSASAAGTSTDKNRNYAVLAGTLAGLSALGWYLLSKPKKTEEVVD</sequence>
<evidence type="ECO:0000256" key="1">
    <source>
        <dbReference type="SAM" id="MobiDB-lite"/>
    </source>
</evidence>
<dbReference type="Proteomes" id="UP000019116">
    <property type="component" value="Chromosome 4B"/>
</dbReference>